<dbReference type="OrthoDB" id="4357148at2759"/>
<organism evidence="2 3">
    <name type="scientific">Gomphillus americanus</name>
    <dbReference type="NCBI Taxonomy" id="1940652"/>
    <lineage>
        <taxon>Eukaryota</taxon>
        <taxon>Fungi</taxon>
        <taxon>Dikarya</taxon>
        <taxon>Ascomycota</taxon>
        <taxon>Pezizomycotina</taxon>
        <taxon>Lecanoromycetes</taxon>
        <taxon>OSLEUM clade</taxon>
        <taxon>Ostropomycetidae</taxon>
        <taxon>Ostropales</taxon>
        <taxon>Graphidaceae</taxon>
        <taxon>Gomphilloideae</taxon>
        <taxon>Gomphillus</taxon>
    </lineage>
</organism>
<evidence type="ECO:0008006" key="4">
    <source>
        <dbReference type="Google" id="ProtNLM"/>
    </source>
</evidence>
<feature type="region of interest" description="Disordered" evidence="1">
    <location>
        <begin position="1"/>
        <end position="96"/>
    </location>
</feature>
<evidence type="ECO:0000256" key="1">
    <source>
        <dbReference type="SAM" id="MobiDB-lite"/>
    </source>
</evidence>
<name>A0A8H3I560_9LECA</name>
<dbReference type="AlphaFoldDB" id="A0A8H3I560"/>
<comment type="caution">
    <text evidence="2">The sequence shown here is derived from an EMBL/GenBank/DDBJ whole genome shotgun (WGS) entry which is preliminary data.</text>
</comment>
<reference evidence="2" key="1">
    <citation type="submission" date="2021-03" db="EMBL/GenBank/DDBJ databases">
        <authorList>
            <person name="Tagirdzhanova G."/>
        </authorList>
    </citation>
    <scope>NUCLEOTIDE SEQUENCE</scope>
</reference>
<evidence type="ECO:0000313" key="3">
    <source>
        <dbReference type="Proteomes" id="UP000664169"/>
    </source>
</evidence>
<gene>
    <name evidence="2" type="ORF">GOMPHAMPRED_003045</name>
</gene>
<dbReference type="Proteomes" id="UP000664169">
    <property type="component" value="Unassembled WGS sequence"/>
</dbReference>
<keyword evidence="3" id="KW-1185">Reference proteome</keyword>
<sequence>MADIPSGNPPSDDDYKSRPGQSEIPVVSDDAAVEDGVDAGTADSDEQLARDDNEAIDESNIIDSKTRGAKPSGGSYAEPGDEEGLPDNDGQSAVAQ</sequence>
<accession>A0A8H3I560</accession>
<dbReference type="EMBL" id="CAJPDQ010000002">
    <property type="protein sequence ID" value="CAF9905123.1"/>
    <property type="molecule type" value="Genomic_DNA"/>
</dbReference>
<evidence type="ECO:0000313" key="2">
    <source>
        <dbReference type="EMBL" id="CAF9905123.1"/>
    </source>
</evidence>
<protein>
    <recommendedName>
        <fullName evidence="4">Histone chaperone domain-containing protein</fullName>
    </recommendedName>
</protein>
<proteinExistence type="predicted"/>